<dbReference type="RefSeq" id="WP_244291901.1">
    <property type="nucleotide sequence ID" value="NZ_FNHI01000005.1"/>
</dbReference>
<dbReference type="AlphaFoldDB" id="A0A1G9RE31"/>
<keyword evidence="2" id="KW-1133">Transmembrane helix</keyword>
<keyword evidence="4" id="KW-1185">Reference proteome</keyword>
<dbReference type="GeneID" id="40829284"/>
<keyword evidence="2" id="KW-0472">Membrane</keyword>
<evidence type="ECO:0008006" key="5">
    <source>
        <dbReference type="Google" id="ProtNLM"/>
    </source>
</evidence>
<feature type="compositionally biased region" description="Pro residues" evidence="1">
    <location>
        <begin position="1"/>
        <end position="28"/>
    </location>
</feature>
<name>A0A1G9RE31_9ACTN</name>
<reference evidence="4" key="1">
    <citation type="submission" date="2016-10" db="EMBL/GenBank/DDBJ databases">
        <authorList>
            <person name="Varghese N."/>
            <person name="Submissions S."/>
        </authorList>
    </citation>
    <scope>NUCLEOTIDE SEQUENCE [LARGE SCALE GENOMIC DNA]</scope>
    <source>
        <strain evidence="4">CGMCC 4.7042</strain>
    </source>
</reference>
<dbReference type="EMBL" id="FNHI01000005">
    <property type="protein sequence ID" value="SDM21473.1"/>
    <property type="molecule type" value="Genomic_DNA"/>
</dbReference>
<protein>
    <recommendedName>
        <fullName evidence="5">PknH-like extracellular domain-containing protein</fullName>
    </recommendedName>
</protein>
<evidence type="ECO:0000313" key="4">
    <source>
        <dbReference type="Proteomes" id="UP000199063"/>
    </source>
</evidence>
<accession>A0A1G9RE31</accession>
<evidence type="ECO:0000256" key="1">
    <source>
        <dbReference type="SAM" id="MobiDB-lite"/>
    </source>
</evidence>
<evidence type="ECO:0000313" key="3">
    <source>
        <dbReference type="EMBL" id="SDM21473.1"/>
    </source>
</evidence>
<organism evidence="3 4">
    <name type="scientific">Streptomyces wuyuanensis</name>
    <dbReference type="NCBI Taxonomy" id="1196353"/>
    <lineage>
        <taxon>Bacteria</taxon>
        <taxon>Bacillati</taxon>
        <taxon>Actinomycetota</taxon>
        <taxon>Actinomycetes</taxon>
        <taxon>Kitasatosporales</taxon>
        <taxon>Streptomycetaceae</taxon>
        <taxon>Streptomyces</taxon>
    </lineage>
</organism>
<proteinExistence type="predicted"/>
<gene>
    <name evidence="3" type="ORF">SAMN05444921_105157</name>
</gene>
<feature type="transmembrane region" description="Helical" evidence="2">
    <location>
        <begin position="43"/>
        <end position="64"/>
    </location>
</feature>
<dbReference type="Proteomes" id="UP000199063">
    <property type="component" value="Unassembled WGS sequence"/>
</dbReference>
<feature type="compositionally biased region" description="Low complexity" evidence="1">
    <location>
        <begin position="75"/>
        <end position="88"/>
    </location>
</feature>
<sequence>MSSQPPTGPPSGPVPRPSGPAPGPPPPSGSGAPRGGRRRKRTLIGAGAAAVVLALVVVLVVSLGGDGDDDGGGSAVSPAPTDTKAAEAAAHAVATRVALAPPDWGSGFTQHKPYEVDPAPESLVRENCEFASRPSRIGTLASLQRNVTETASGIAGTSEVKVFADEATAKQYLADARDNIHRCPDQFRGKERWNGVREASPPQLPGFDELVSEEGRQVVSANGATVNDLYVIATGRDGRNILSAYVVGKADLDAQIQKYATDSLQKMHQRLGQQPEAAAGR</sequence>
<feature type="region of interest" description="Disordered" evidence="1">
    <location>
        <begin position="66"/>
        <end position="88"/>
    </location>
</feature>
<feature type="region of interest" description="Disordered" evidence="1">
    <location>
        <begin position="1"/>
        <end position="41"/>
    </location>
</feature>
<evidence type="ECO:0000256" key="2">
    <source>
        <dbReference type="SAM" id="Phobius"/>
    </source>
</evidence>
<keyword evidence="2" id="KW-0812">Transmembrane</keyword>